<dbReference type="OrthoDB" id="9979751at2"/>
<proteinExistence type="predicted"/>
<protein>
    <submittedName>
        <fullName evidence="1">Uncharacterized protein</fullName>
    </submittedName>
</protein>
<keyword evidence="2" id="KW-1185">Reference proteome</keyword>
<name>A0A157SVW2_9BORD</name>
<dbReference type="STRING" id="288768.SAMEA3906486_05317"/>
<dbReference type="RefSeq" id="WP_066134066.1">
    <property type="nucleotide sequence ID" value="NZ_FKIF01000010.1"/>
</dbReference>
<gene>
    <name evidence="1" type="ORF">SAMEA3906486_05317</name>
</gene>
<evidence type="ECO:0000313" key="1">
    <source>
        <dbReference type="EMBL" id="SAI74600.1"/>
    </source>
</evidence>
<reference evidence="1 2" key="1">
    <citation type="submission" date="2016-04" db="EMBL/GenBank/DDBJ databases">
        <authorList>
            <consortium name="Pathogen Informatics"/>
        </authorList>
    </citation>
    <scope>NUCLEOTIDE SEQUENCE [LARGE SCALE GENOMIC DNA]</scope>
    <source>
        <strain evidence="1 2">H050680373</strain>
    </source>
</reference>
<dbReference type="Proteomes" id="UP000076848">
    <property type="component" value="Unassembled WGS sequence"/>
</dbReference>
<organism evidence="1 2">
    <name type="scientific">Bordetella ansorpii</name>
    <dbReference type="NCBI Taxonomy" id="288768"/>
    <lineage>
        <taxon>Bacteria</taxon>
        <taxon>Pseudomonadati</taxon>
        <taxon>Pseudomonadota</taxon>
        <taxon>Betaproteobacteria</taxon>
        <taxon>Burkholderiales</taxon>
        <taxon>Alcaligenaceae</taxon>
        <taxon>Bordetella</taxon>
    </lineage>
</organism>
<dbReference type="AlphaFoldDB" id="A0A157SVW2"/>
<evidence type="ECO:0000313" key="2">
    <source>
        <dbReference type="Proteomes" id="UP000076848"/>
    </source>
</evidence>
<dbReference type="EMBL" id="FKIF01000010">
    <property type="protein sequence ID" value="SAI74600.1"/>
    <property type="molecule type" value="Genomic_DNA"/>
</dbReference>
<accession>A0A157SVW2</accession>
<sequence length="124" mass="13652">MTPIQRIRAALEAHKAPASPISKADCLSEIDRIVADVERIDGVVAANDQVKMDVLRASILNIGRLLPDRMSIEFTRRDGVTMLKQIFPEGDTQSYAFTSHTPIYSVPIVPALRTLAEEVQHGQG</sequence>